<sequence length="209" mass="22877">MELTLFHKNGSIGGDFLAKWLDSNVVVKLAIPDAASTSFQSEVRLWQQLRHPNVLKMYGACDAGSHLKFFVCEYASNGSLLDHVNSSSVETRTMWKYLYEAALGLEYLHERGIVHAELRCSNILIGSDGTAKLANFRLSGLRSSARTRVTAGSVYWQSPEVMSGYPPSCESDVYSLGMCILEAATGKMPLDTLNGSDCLPSLHANYCGV</sequence>
<dbReference type="InterPro" id="IPR011009">
    <property type="entry name" value="Kinase-like_dom_sf"/>
</dbReference>
<dbReference type="Proteomes" id="UP000434957">
    <property type="component" value="Unassembled WGS sequence"/>
</dbReference>
<comment type="caution">
    <text evidence="2">The sequence shown here is derived from an EMBL/GenBank/DDBJ whole genome shotgun (WGS) entry which is preliminary data.</text>
</comment>
<dbReference type="SUPFAM" id="SSF56112">
    <property type="entry name" value="Protein kinase-like (PK-like)"/>
    <property type="match status" value="1"/>
</dbReference>
<reference evidence="2 3" key="1">
    <citation type="submission" date="2018-08" db="EMBL/GenBank/DDBJ databases">
        <title>Genomic investigation of the strawberry pathogen Phytophthora fragariae indicates pathogenicity is determined by transcriptional variation in three key races.</title>
        <authorList>
            <person name="Adams T.M."/>
            <person name="Armitage A.D."/>
            <person name="Sobczyk M.K."/>
            <person name="Bates H.J."/>
            <person name="Dunwell J.M."/>
            <person name="Nellist C.F."/>
            <person name="Harrison R.J."/>
        </authorList>
    </citation>
    <scope>NUCLEOTIDE SEQUENCE [LARGE SCALE GENOMIC DNA]</scope>
    <source>
        <strain evidence="2 3">SCRP333</strain>
    </source>
</reference>
<dbReference type="Gene3D" id="1.10.510.10">
    <property type="entry name" value="Transferase(Phosphotransferase) domain 1"/>
    <property type="match status" value="1"/>
</dbReference>
<dbReference type="InterPro" id="IPR001245">
    <property type="entry name" value="Ser-Thr/Tyr_kinase_cat_dom"/>
</dbReference>
<dbReference type="PROSITE" id="PS50011">
    <property type="entry name" value="PROTEIN_KINASE_DOM"/>
    <property type="match status" value="1"/>
</dbReference>
<name>A0A6A4FW64_9STRA</name>
<evidence type="ECO:0000313" key="3">
    <source>
        <dbReference type="Proteomes" id="UP000434957"/>
    </source>
</evidence>
<feature type="domain" description="Protein kinase" evidence="1">
    <location>
        <begin position="1"/>
        <end position="209"/>
    </location>
</feature>
<protein>
    <recommendedName>
        <fullName evidence="1">Protein kinase domain-containing protein</fullName>
    </recommendedName>
</protein>
<dbReference type="PANTHER" id="PTHR44329">
    <property type="entry name" value="SERINE/THREONINE-PROTEIN KINASE TNNI3K-RELATED"/>
    <property type="match status" value="1"/>
</dbReference>
<keyword evidence="3" id="KW-1185">Reference proteome</keyword>
<dbReference type="AlphaFoldDB" id="A0A6A4FW64"/>
<dbReference type="InterPro" id="IPR000719">
    <property type="entry name" value="Prot_kinase_dom"/>
</dbReference>
<organism evidence="2 3">
    <name type="scientific">Phytophthora rubi</name>
    <dbReference type="NCBI Taxonomy" id="129364"/>
    <lineage>
        <taxon>Eukaryota</taxon>
        <taxon>Sar</taxon>
        <taxon>Stramenopiles</taxon>
        <taxon>Oomycota</taxon>
        <taxon>Peronosporomycetes</taxon>
        <taxon>Peronosporales</taxon>
        <taxon>Peronosporaceae</taxon>
        <taxon>Phytophthora</taxon>
    </lineage>
</organism>
<dbReference type="Pfam" id="PF07714">
    <property type="entry name" value="PK_Tyr_Ser-Thr"/>
    <property type="match status" value="1"/>
</dbReference>
<dbReference type="PANTHER" id="PTHR44329:SF214">
    <property type="entry name" value="PROTEIN KINASE DOMAIN-CONTAINING PROTEIN"/>
    <property type="match status" value="1"/>
</dbReference>
<dbReference type="GO" id="GO:0004674">
    <property type="term" value="F:protein serine/threonine kinase activity"/>
    <property type="evidence" value="ECO:0007669"/>
    <property type="project" value="TreeGrafter"/>
</dbReference>
<dbReference type="GO" id="GO:0005524">
    <property type="term" value="F:ATP binding"/>
    <property type="evidence" value="ECO:0007669"/>
    <property type="project" value="InterPro"/>
</dbReference>
<dbReference type="EMBL" id="QXFT01000108">
    <property type="protein sequence ID" value="KAE9354777.1"/>
    <property type="molecule type" value="Genomic_DNA"/>
</dbReference>
<dbReference type="InterPro" id="IPR051681">
    <property type="entry name" value="Ser/Thr_Kinases-Pseudokinases"/>
</dbReference>
<proteinExistence type="predicted"/>
<evidence type="ECO:0000313" key="2">
    <source>
        <dbReference type="EMBL" id="KAE9354777.1"/>
    </source>
</evidence>
<evidence type="ECO:0000259" key="1">
    <source>
        <dbReference type="PROSITE" id="PS50011"/>
    </source>
</evidence>
<gene>
    <name evidence="2" type="ORF">PR003_g3189</name>
</gene>
<accession>A0A6A4FW64</accession>